<dbReference type="Gene3D" id="3.40.50.300">
    <property type="entry name" value="P-loop containing nucleotide triphosphate hydrolases"/>
    <property type="match status" value="1"/>
</dbReference>
<dbReference type="Pfam" id="PF07650">
    <property type="entry name" value="KH_2"/>
    <property type="match status" value="1"/>
</dbReference>
<dbReference type="AlphaFoldDB" id="A0A6G0U2T2"/>
<evidence type="ECO:0000313" key="10">
    <source>
        <dbReference type="Proteomes" id="UP000475862"/>
    </source>
</evidence>
<reference evidence="9 10" key="1">
    <citation type="submission" date="2019-08" db="EMBL/GenBank/DDBJ databases">
        <title>The genome of the soybean aphid Biotype 1, its phylome, world population structure and adaptation to the North American continent.</title>
        <authorList>
            <person name="Giordano R."/>
            <person name="Donthu R.K."/>
            <person name="Hernandez A.G."/>
            <person name="Wright C.L."/>
            <person name="Zimin A.V."/>
        </authorList>
    </citation>
    <scope>NUCLEOTIDE SEQUENCE [LARGE SCALE GENOMIC DNA]</scope>
    <source>
        <tissue evidence="9">Whole aphids</tissue>
    </source>
</reference>
<dbReference type="GO" id="GO:0043024">
    <property type="term" value="F:ribosomal small subunit binding"/>
    <property type="evidence" value="ECO:0007669"/>
    <property type="project" value="TreeGrafter"/>
</dbReference>
<name>A0A6G0U2T2_APHGL</name>
<organism evidence="9 10">
    <name type="scientific">Aphis glycines</name>
    <name type="common">Soybean aphid</name>
    <dbReference type="NCBI Taxonomy" id="307491"/>
    <lineage>
        <taxon>Eukaryota</taxon>
        <taxon>Metazoa</taxon>
        <taxon>Ecdysozoa</taxon>
        <taxon>Arthropoda</taxon>
        <taxon>Hexapoda</taxon>
        <taxon>Insecta</taxon>
        <taxon>Pterygota</taxon>
        <taxon>Neoptera</taxon>
        <taxon>Paraneoptera</taxon>
        <taxon>Hemiptera</taxon>
        <taxon>Sternorrhyncha</taxon>
        <taxon>Aphidomorpha</taxon>
        <taxon>Aphidoidea</taxon>
        <taxon>Aphididae</taxon>
        <taxon>Aphidini</taxon>
        <taxon>Aphis</taxon>
        <taxon>Aphis</taxon>
    </lineage>
</organism>
<dbReference type="InterPro" id="IPR005225">
    <property type="entry name" value="Small_GTP-bd"/>
</dbReference>
<evidence type="ECO:0000259" key="7">
    <source>
        <dbReference type="Pfam" id="PF01926"/>
    </source>
</evidence>
<dbReference type="GO" id="GO:0005759">
    <property type="term" value="C:mitochondrial matrix"/>
    <property type="evidence" value="ECO:0007669"/>
    <property type="project" value="TreeGrafter"/>
</dbReference>
<keyword evidence="3" id="KW-0547">Nucleotide-binding</keyword>
<evidence type="ECO:0000313" key="9">
    <source>
        <dbReference type="EMBL" id="KAE9543090.1"/>
    </source>
</evidence>
<dbReference type="CDD" id="cd22534">
    <property type="entry name" value="KH-II_Era"/>
    <property type="match status" value="1"/>
</dbReference>
<evidence type="ECO:0000256" key="4">
    <source>
        <dbReference type="ARBA" id="ARBA00022884"/>
    </source>
</evidence>
<dbReference type="PANTHER" id="PTHR42698:SF1">
    <property type="entry name" value="GTPASE ERA, MITOCHONDRIAL"/>
    <property type="match status" value="1"/>
</dbReference>
<feature type="domain" description="G" evidence="7">
    <location>
        <begin position="60"/>
        <end position="182"/>
    </location>
</feature>
<evidence type="ECO:0000256" key="3">
    <source>
        <dbReference type="ARBA" id="ARBA00022741"/>
    </source>
</evidence>
<feature type="domain" description="KH type-2" evidence="8">
    <location>
        <begin position="321"/>
        <end position="390"/>
    </location>
</feature>
<dbReference type="Proteomes" id="UP000475862">
    <property type="component" value="Unassembled WGS sequence"/>
</dbReference>
<accession>A0A6G0U2T2</accession>
<dbReference type="InterPro" id="IPR015946">
    <property type="entry name" value="KH_dom-like_a/b"/>
</dbReference>
<dbReference type="EMBL" id="VYZN01000009">
    <property type="protein sequence ID" value="KAE9543090.1"/>
    <property type="molecule type" value="Genomic_DNA"/>
</dbReference>
<gene>
    <name evidence="9" type="ORF">AGLY_003001</name>
</gene>
<dbReference type="SUPFAM" id="SSF52540">
    <property type="entry name" value="P-loop containing nucleoside triphosphate hydrolases"/>
    <property type="match status" value="1"/>
</dbReference>
<dbReference type="GO" id="GO:0000028">
    <property type="term" value="P:ribosomal small subunit assembly"/>
    <property type="evidence" value="ECO:0007669"/>
    <property type="project" value="TreeGrafter"/>
</dbReference>
<evidence type="ECO:0000256" key="2">
    <source>
        <dbReference type="ARBA" id="ARBA00019149"/>
    </source>
</evidence>
<dbReference type="GO" id="GO:0019843">
    <property type="term" value="F:rRNA binding"/>
    <property type="evidence" value="ECO:0007669"/>
    <property type="project" value="TreeGrafter"/>
</dbReference>
<dbReference type="InterPro" id="IPR009019">
    <property type="entry name" value="KH_sf_prok-type"/>
</dbReference>
<dbReference type="InterPro" id="IPR005662">
    <property type="entry name" value="GTPase_Era-like"/>
</dbReference>
<sequence length="407" mass="46808">MAKYLNTIFLSIGLKSIVIPNRVHSLLKCNYSLNPEKCHSNSINQNENDLIKIKHQRLLKIAIIGVPNAGKSSIINSIVQRNICPYSCKVHTTRSSVRAVRTVGDTQLVFLDTPGLVDSTEITKYNLEKTFANDSVNSIEEADIIGVIHDVSNRFTRNRLDPKVLRLLHLYPNKDSFLVLNKVSLYSNKLRKLIMNTDLLKSKSYLLDLARSLTCYKHHNIHIPKPYTTTSEETKTHESLKIQERELEKTVKQSIGWENFKDVFMVSAIHSLGSSDIEDYLLQKSKPSPWMFSKDVLTDKEDHKLVLHMIDSILYDYLPNEVPYNLEVEMEYYEVSQEGNIHIVVLIHCNTPRIEKLVMGKKGSRIRNIAKKAEQHLRNLFLTDVFLKMVVTDKPKYSVQQMTDNLT</sequence>
<evidence type="ECO:0000256" key="5">
    <source>
        <dbReference type="ARBA" id="ARBA00023134"/>
    </source>
</evidence>
<proteinExistence type="inferred from homology"/>
<dbReference type="Pfam" id="PF01926">
    <property type="entry name" value="MMR_HSR1"/>
    <property type="match status" value="1"/>
</dbReference>
<comment type="caution">
    <text evidence="9">The sequence shown here is derived from an EMBL/GenBank/DDBJ whole genome shotgun (WGS) entry which is preliminary data.</text>
</comment>
<evidence type="ECO:0000259" key="8">
    <source>
        <dbReference type="Pfam" id="PF07650"/>
    </source>
</evidence>
<dbReference type="SUPFAM" id="SSF54814">
    <property type="entry name" value="Prokaryotic type KH domain (KH-domain type II)"/>
    <property type="match status" value="1"/>
</dbReference>
<dbReference type="InterPro" id="IPR027417">
    <property type="entry name" value="P-loop_NTPase"/>
</dbReference>
<keyword evidence="4" id="KW-0694">RNA-binding</keyword>
<dbReference type="PANTHER" id="PTHR42698">
    <property type="entry name" value="GTPASE ERA"/>
    <property type="match status" value="1"/>
</dbReference>
<dbReference type="NCBIfam" id="TIGR00231">
    <property type="entry name" value="small_GTP"/>
    <property type="match status" value="1"/>
</dbReference>
<dbReference type="InterPro" id="IPR004044">
    <property type="entry name" value="KH_dom_type_2"/>
</dbReference>
<dbReference type="PRINTS" id="PR00326">
    <property type="entry name" value="GTP1OBG"/>
</dbReference>
<dbReference type="GO" id="GO:0005525">
    <property type="term" value="F:GTP binding"/>
    <property type="evidence" value="ECO:0007669"/>
    <property type="project" value="UniProtKB-KW"/>
</dbReference>
<keyword evidence="10" id="KW-1185">Reference proteome</keyword>
<dbReference type="Gene3D" id="3.30.300.20">
    <property type="match status" value="1"/>
</dbReference>
<comment type="similarity">
    <text evidence="1">Belongs to the TRAFAC class TrmE-Era-EngA-EngB-Septin-like GTPase superfamily. Era GTPase family.</text>
</comment>
<dbReference type="InterPro" id="IPR006073">
    <property type="entry name" value="GTP-bd"/>
</dbReference>
<dbReference type="OrthoDB" id="8954335at2759"/>
<evidence type="ECO:0000256" key="1">
    <source>
        <dbReference type="ARBA" id="ARBA00007921"/>
    </source>
</evidence>
<evidence type="ECO:0000256" key="6">
    <source>
        <dbReference type="ARBA" id="ARBA00030975"/>
    </source>
</evidence>
<protein>
    <recommendedName>
        <fullName evidence="2">GTPase Era, mitochondrial</fullName>
    </recommendedName>
    <alternativeName>
        <fullName evidence="6">ERA-like protein 1</fullName>
    </alternativeName>
</protein>
<keyword evidence="5" id="KW-0342">GTP-binding</keyword>